<dbReference type="Proteomes" id="UP000054921">
    <property type="component" value="Unassembled WGS sequence"/>
</dbReference>
<gene>
    <name evidence="2" type="ORF">Lche_1140</name>
</gene>
<organism evidence="2 3">
    <name type="scientific">Legionella cherrii</name>
    <dbReference type="NCBI Taxonomy" id="28084"/>
    <lineage>
        <taxon>Bacteria</taxon>
        <taxon>Pseudomonadati</taxon>
        <taxon>Pseudomonadota</taxon>
        <taxon>Gammaproteobacteria</taxon>
        <taxon>Legionellales</taxon>
        <taxon>Legionellaceae</taxon>
        <taxon>Legionella</taxon>
    </lineage>
</organism>
<accession>A0A0W0S758</accession>
<feature type="compositionally biased region" description="Gly residues" evidence="1">
    <location>
        <begin position="61"/>
        <end position="75"/>
    </location>
</feature>
<feature type="region of interest" description="Disordered" evidence="1">
    <location>
        <begin position="54"/>
        <end position="86"/>
    </location>
</feature>
<dbReference type="OrthoDB" id="5653938at2"/>
<dbReference type="RefSeq" id="WP_058387560.1">
    <property type="nucleotide sequence ID" value="NZ_LNXW01000013.1"/>
</dbReference>
<name>A0A0W0S758_9GAMM</name>
<evidence type="ECO:0000313" key="2">
    <source>
        <dbReference type="EMBL" id="KTC79120.1"/>
    </source>
</evidence>
<proteinExistence type="predicted"/>
<evidence type="ECO:0000313" key="3">
    <source>
        <dbReference type="Proteomes" id="UP000054921"/>
    </source>
</evidence>
<dbReference type="AlphaFoldDB" id="A0A0W0S758"/>
<comment type="caution">
    <text evidence="2">The sequence shown here is derived from an EMBL/GenBank/DDBJ whole genome shotgun (WGS) entry which is preliminary data.</text>
</comment>
<protein>
    <submittedName>
        <fullName evidence="2">Uncharacterized protein</fullName>
    </submittedName>
</protein>
<dbReference type="PATRIC" id="fig|28084.5.peg.1240"/>
<evidence type="ECO:0000256" key="1">
    <source>
        <dbReference type="SAM" id="MobiDB-lite"/>
    </source>
</evidence>
<feature type="region of interest" description="Disordered" evidence="1">
    <location>
        <begin position="243"/>
        <end position="270"/>
    </location>
</feature>
<sequence>MKKDDHQRASGPTGDPQTSSTGFALQQLNKEAEKKEAAAESAKIRCRICFKETAPTPRCFGHGGGGGGGGDGGDGSDNTSEEKFGYGNDESLIKADHLVDNTEELIGEFSSMEDGEEFDPESQSDEKSFDPGVIAELVAKGLLVINNDRKSMTLTINLQCDPNSLPEEQREELKKFMKAILKEFNALQEKHHLSDDCLNMTQDDEGNIVSLCISLPTLKLYDEFIQQLANNLLPTPSPKFQTKAEHKETKNFAPTPLSMEPKPTDKNKHLMDDAANQNKDISDMEVEPADQQGVFELSPFLMKMKPW</sequence>
<reference evidence="2 3" key="1">
    <citation type="submission" date="2015-11" db="EMBL/GenBank/DDBJ databases">
        <title>Genomic analysis of 38 Legionella species identifies large and diverse effector repertoires.</title>
        <authorList>
            <person name="Burstein D."/>
            <person name="Amaro F."/>
            <person name="Zusman T."/>
            <person name="Lifshitz Z."/>
            <person name="Cohen O."/>
            <person name="Gilbert J.A."/>
            <person name="Pupko T."/>
            <person name="Shuman H.A."/>
            <person name="Segal G."/>
        </authorList>
    </citation>
    <scope>NUCLEOTIDE SEQUENCE [LARGE SCALE GENOMIC DNA]</scope>
    <source>
        <strain evidence="2 3">ORW</strain>
    </source>
</reference>
<dbReference type="EMBL" id="LNXW01000013">
    <property type="protein sequence ID" value="KTC79120.1"/>
    <property type="molecule type" value="Genomic_DNA"/>
</dbReference>
<feature type="region of interest" description="Disordered" evidence="1">
    <location>
        <begin position="1"/>
        <end position="37"/>
    </location>
</feature>
<feature type="compositionally biased region" description="Polar residues" evidence="1">
    <location>
        <begin position="15"/>
        <end position="29"/>
    </location>
</feature>